<dbReference type="Pfam" id="PF13426">
    <property type="entry name" value="PAS_9"/>
    <property type="match status" value="1"/>
</dbReference>
<feature type="compositionally biased region" description="Basic residues" evidence="4">
    <location>
        <begin position="21"/>
        <end position="33"/>
    </location>
</feature>
<feature type="compositionally biased region" description="Basic and acidic residues" evidence="4">
    <location>
        <begin position="34"/>
        <end position="44"/>
    </location>
</feature>
<feature type="compositionally biased region" description="Polar residues" evidence="4">
    <location>
        <begin position="88"/>
        <end position="105"/>
    </location>
</feature>
<keyword evidence="2" id="KW-0288">FMN</keyword>
<feature type="region of interest" description="Disordered" evidence="4">
    <location>
        <begin position="609"/>
        <end position="649"/>
    </location>
</feature>
<accession>W7IBN6</accession>
<dbReference type="Proteomes" id="UP000024837">
    <property type="component" value="Unassembled WGS sequence"/>
</dbReference>
<reference evidence="6 7" key="1">
    <citation type="submission" date="2013-05" db="EMBL/GenBank/DDBJ databases">
        <title>Drechslerella stenobrocha genome reveals carnivorous origination and mechanical trapping mechanism of predatory fungi.</title>
        <authorList>
            <person name="Liu X."/>
            <person name="Zhang W."/>
            <person name="Liu K."/>
        </authorList>
    </citation>
    <scope>NUCLEOTIDE SEQUENCE [LARGE SCALE GENOMIC DNA]</scope>
    <source>
        <strain evidence="6 7">248</strain>
    </source>
</reference>
<sequence length="868" mass="95613">MDILRRISGSSTSSMDDTPLRRRLSLGPLRRKSSKESSKALKKALKDSIREYNAAGQVATSAPHSPLVVSQTSSELDSPDIQEEEEPQTPSLRQMKSQTSRPYSTSSDSVSGVSDEGEIPLGVAFTALRPRRESQPPRPAQLAPPKLTGRRRISENIDLINAMPAPPAYPQTPLGSGTHTERGPGEGMVAYKIRSRPYQAPAKLQLQTIERMAPATAISPDTADLGSESGSFSTSDLEVRASTVSSITSNSSAPASPQSRTITPYLPDDESCSYDLLPPDNGAATDINGYNTPPTTDVEELSRRLYSKDHLRAITSDPQLLHGFSRFLEHHRPSASMDLLVYYLNAQKAIKAVDYANALAESLGPSPAPSRSWTHTDHEGVTPVSRAVERKAADAFKVLTEQELPRYVAWVYTEIVSYSIQRKITGKDAGYLEGTSHELAEVFCLTDPRRADNPIIFVSEEFHKATQYPPSYVTGRNCRFLQGPKTTHHSTVRLREAIRQGHETTECFLNYKRDGTPFINLCMVAPLLDAKGQVRYFIGAQVDVTALTRDAIGLEGFRRLTSGQRKQSEALGDDLDLDLDSVRPRHVEFKQLCELFSAEEIENVREAGGQLHKDHEIPASPREGELEFESQDDGSSSIGRTSILPPSELDRGGDVQVLLKPKPDIWSSSLQGIYRNYILVRPYPSLRILFASPSMRTPGILQSPLMAKIGGPAHTRETLAASLSTARSITTKVRWLSKQEEQNPKKTELAGRERWLHCTPLLDSHGTVGTWVIILVDDETSTDVFTPEYDISDLSLGVGMNVRASPASGLMPATVTTTAATTTTHRLSDDWSGLAPVGARWRRREAPTIQNPEDWRDRDGHCDLVFDS</sequence>
<dbReference type="PANTHER" id="PTHR47429">
    <property type="entry name" value="PROTEIN TWIN LOV 1"/>
    <property type="match status" value="1"/>
</dbReference>
<keyword evidence="7" id="KW-1185">Reference proteome</keyword>
<keyword evidence="3" id="KW-0157">Chromophore</keyword>
<evidence type="ECO:0000256" key="3">
    <source>
        <dbReference type="ARBA" id="ARBA00022991"/>
    </source>
</evidence>
<dbReference type="Gene3D" id="3.30.450.20">
    <property type="entry name" value="PAS domain"/>
    <property type="match status" value="1"/>
</dbReference>
<name>W7IBN6_9PEZI</name>
<keyword evidence="1" id="KW-0285">Flavoprotein</keyword>
<feature type="region of interest" description="Disordered" evidence="4">
    <location>
        <begin position="56"/>
        <end position="151"/>
    </location>
</feature>
<evidence type="ECO:0000313" key="7">
    <source>
        <dbReference type="Proteomes" id="UP000024837"/>
    </source>
</evidence>
<evidence type="ECO:0000259" key="5">
    <source>
        <dbReference type="PROSITE" id="PS50113"/>
    </source>
</evidence>
<dbReference type="PANTHER" id="PTHR47429:SF9">
    <property type="entry name" value="PAS DOMAIN-CONTAINING PROTEIN"/>
    <property type="match status" value="1"/>
</dbReference>
<evidence type="ECO:0000256" key="2">
    <source>
        <dbReference type="ARBA" id="ARBA00022643"/>
    </source>
</evidence>
<protein>
    <recommendedName>
        <fullName evidence="5">PAC domain-containing protein</fullName>
    </recommendedName>
</protein>
<dbReference type="InterPro" id="IPR035965">
    <property type="entry name" value="PAS-like_dom_sf"/>
</dbReference>
<dbReference type="CDD" id="cd00130">
    <property type="entry name" value="PAS"/>
    <property type="match status" value="1"/>
</dbReference>
<dbReference type="InterPro" id="IPR000700">
    <property type="entry name" value="PAS-assoc_C"/>
</dbReference>
<dbReference type="GO" id="GO:0005634">
    <property type="term" value="C:nucleus"/>
    <property type="evidence" value="ECO:0007669"/>
    <property type="project" value="TreeGrafter"/>
</dbReference>
<evidence type="ECO:0000256" key="1">
    <source>
        <dbReference type="ARBA" id="ARBA00022630"/>
    </source>
</evidence>
<dbReference type="InterPro" id="IPR000014">
    <property type="entry name" value="PAS"/>
</dbReference>
<dbReference type="EMBL" id="KI966417">
    <property type="protein sequence ID" value="EWC46465.1"/>
    <property type="molecule type" value="Genomic_DNA"/>
</dbReference>
<feature type="compositionally biased region" description="Polar residues" evidence="4">
    <location>
        <begin position="58"/>
        <end position="76"/>
    </location>
</feature>
<organism evidence="6 7">
    <name type="scientific">Drechslerella stenobrocha 248</name>
    <dbReference type="NCBI Taxonomy" id="1043628"/>
    <lineage>
        <taxon>Eukaryota</taxon>
        <taxon>Fungi</taxon>
        <taxon>Dikarya</taxon>
        <taxon>Ascomycota</taxon>
        <taxon>Pezizomycotina</taxon>
        <taxon>Orbiliomycetes</taxon>
        <taxon>Orbiliales</taxon>
        <taxon>Orbiliaceae</taxon>
        <taxon>Drechslerella</taxon>
    </lineage>
</organism>
<dbReference type="SUPFAM" id="SSF55785">
    <property type="entry name" value="PYP-like sensor domain (PAS domain)"/>
    <property type="match status" value="1"/>
</dbReference>
<gene>
    <name evidence="6" type="ORF">DRE_04188</name>
</gene>
<dbReference type="HOGENOM" id="CLU_330374_0_0_1"/>
<dbReference type="PROSITE" id="PS50113">
    <property type="entry name" value="PAC"/>
    <property type="match status" value="1"/>
</dbReference>
<dbReference type="AlphaFoldDB" id="W7IBN6"/>
<feature type="domain" description="PAC" evidence="5">
    <location>
        <begin position="503"/>
        <end position="556"/>
    </location>
</feature>
<feature type="compositionally biased region" description="Acidic residues" evidence="4">
    <location>
        <begin position="77"/>
        <end position="87"/>
    </location>
</feature>
<evidence type="ECO:0000256" key="4">
    <source>
        <dbReference type="SAM" id="MobiDB-lite"/>
    </source>
</evidence>
<feature type="region of interest" description="Disordered" evidence="4">
    <location>
        <begin position="1"/>
        <end position="44"/>
    </location>
</feature>
<proteinExistence type="predicted"/>
<feature type="compositionally biased region" description="Basic and acidic residues" evidence="4">
    <location>
        <begin position="611"/>
        <end position="625"/>
    </location>
</feature>
<evidence type="ECO:0000313" key="6">
    <source>
        <dbReference type="EMBL" id="EWC46465.1"/>
    </source>
</evidence>
<dbReference type="OrthoDB" id="447251at2759"/>